<reference evidence="3 4" key="2">
    <citation type="submission" date="2018-11" db="EMBL/GenBank/DDBJ databases">
        <authorList>
            <consortium name="Pathogen Informatics"/>
        </authorList>
    </citation>
    <scope>NUCLEOTIDE SEQUENCE [LARGE SCALE GENOMIC DNA]</scope>
</reference>
<keyword evidence="4" id="KW-1185">Reference proteome</keyword>
<evidence type="ECO:0000256" key="2">
    <source>
        <dbReference type="SAM" id="MobiDB-lite"/>
    </source>
</evidence>
<reference evidence="5" key="1">
    <citation type="submission" date="2016-06" db="UniProtKB">
        <authorList>
            <consortium name="WormBaseParasite"/>
        </authorList>
    </citation>
    <scope>IDENTIFICATION</scope>
</reference>
<name>A0A183DFI4_9BILA</name>
<feature type="compositionally biased region" description="Acidic residues" evidence="2">
    <location>
        <begin position="105"/>
        <end position="119"/>
    </location>
</feature>
<organism evidence="5">
    <name type="scientific">Gongylonema pulchrum</name>
    <dbReference type="NCBI Taxonomy" id="637853"/>
    <lineage>
        <taxon>Eukaryota</taxon>
        <taxon>Metazoa</taxon>
        <taxon>Ecdysozoa</taxon>
        <taxon>Nematoda</taxon>
        <taxon>Chromadorea</taxon>
        <taxon>Rhabditida</taxon>
        <taxon>Spirurina</taxon>
        <taxon>Spiruromorpha</taxon>
        <taxon>Spiruroidea</taxon>
        <taxon>Gongylonematidae</taxon>
        <taxon>Gongylonema</taxon>
    </lineage>
</organism>
<protein>
    <submittedName>
        <fullName evidence="5">DUF2382 domain-containing protein</fullName>
    </submittedName>
</protein>
<dbReference type="Proteomes" id="UP000271098">
    <property type="component" value="Unassembled WGS sequence"/>
</dbReference>
<gene>
    <name evidence="3" type="ORF">GPUH_LOCUS7476</name>
</gene>
<evidence type="ECO:0000313" key="4">
    <source>
        <dbReference type="Proteomes" id="UP000271098"/>
    </source>
</evidence>
<dbReference type="AlphaFoldDB" id="A0A183DFI4"/>
<evidence type="ECO:0000313" key="3">
    <source>
        <dbReference type="EMBL" id="VDK58462.1"/>
    </source>
</evidence>
<proteinExistence type="predicted"/>
<keyword evidence="1" id="KW-0175">Coiled coil</keyword>
<accession>A0A183DFI4</accession>
<feature type="coiled-coil region" evidence="1">
    <location>
        <begin position="20"/>
        <end position="47"/>
    </location>
</feature>
<evidence type="ECO:0000313" key="5">
    <source>
        <dbReference type="WBParaSite" id="GPUH_0000748401-mRNA-1"/>
    </source>
</evidence>
<sequence>MVASVLEEEVSADEICGEIVDDNKGEISALQANLEVEEADKEGELEQNREITYTKEVDLQQNVEETSGFAISEAQAHAAEEHITEGATITARKKVIPQHVSPAEESVEGVEASELDIQEPDQAGA</sequence>
<feature type="region of interest" description="Disordered" evidence="2">
    <location>
        <begin position="99"/>
        <end position="125"/>
    </location>
</feature>
<dbReference type="WBParaSite" id="GPUH_0000748401-mRNA-1">
    <property type="protein sequence ID" value="GPUH_0000748401-mRNA-1"/>
    <property type="gene ID" value="GPUH_0000748401"/>
</dbReference>
<dbReference type="EMBL" id="UYRT01019434">
    <property type="protein sequence ID" value="VDK58462.1"/>
    <property type="molecule type" value="Genomic_DNA"/>
</dbReference>
<evidence type="ECO:0000256" key="1">
    <source>
        <dbReference type="SAM" id="Coils"/>
    </source>
</evidence>